<evidence type="ECO:0000256" key="1">
    <source>
        <dbReference type="ARBA" id="ARBA00004881"/>
    </source>
</evidence>
<accession>A0A917NND9</accession>
<feature type="chain" id="PRO_5038756921" description="Alpha-L-arabinofuranosidase" evidence="2">
    <location>
        <begin position="22"/>
        <end position="708"/>
    </location>
</feature>
<feature type="signal peptide" evidence="2">
    <location>
        <begin position="1"/>
        <end position="21"/>
    </location>
</feature>
<protein>
    <recommendedName>
        <fullName evidence="5">Alpha-L-arabinofuranosidase</fullName>
    </recommendedName>
</protein>
<dbReference type="AlphaFoldDB" id="A0A917NND9"/>
<evidence type="ECO:0008006" key="5">
    <source>
        <dbReference type="Google" id="ProtNLM"/>
    </source>
</evidence>
<dbReference type="Gene3D" id="2.60.40.10">
    <property type="entry name" value="Immunoglobulins"/>
    <property type="match status" value="1"/>
</dbReference>
<name>A0A917NND9_9BACL</name>
<keyword evidence="4" id="KW-1185">Reference proteome</keyword>
<evidence type="ECO:0000313" key="3">
    <source>
        <dbReference type="EMBL" id="GGJ10779.1"/>
    </source>
</evidence>
<dbReference type="Proteomes" id="UP000637695">
    <property type="component" value="Unassembled WGS sequence"/>
</dbReference>
<dbReference type="InterPro" id="IPR013780">
    <property type="entry name" value="Glyco_hydro_b"/>
</dbReference>
<dbReference type="EMBL" id="BMOY01000034">
    <property type="protein sequence ID" value="GGJ10779.1"/>
    <property type="molecule type" value="Genomic_DNA"/>
</dbReference>
<organism evidence="3 4">
    <name type="scientific">Alicyclobacillus cellulosilyticus</name>
    <dbReference type="NCBI Taxonomy" id="1003997"/>
    <lineage>
        <taxon>Bacteria</taxon>
        <taxon>Bacillati</taxon>
        <taxon>Bacillota</taxon>
        <taxon>Bacilli</taxon>
        <taxon>Bacillales</taxon>
        <taxon>Alicyclobacillaceae</taxon>
        <taxon>Alicyclobacillus</taxon>
    </lineage>
</organism>
<proteinExistence type="predicted"/>
<reference evidence="3" key="2">
    <citation type="submission" date="2020-09" db="EMBL/GenBank/DDBJ databases">
        <authorList>
            <person name="Sun Q."/>
            <person name="Ohkuma M."/>
        </authorList>
    </citation>
    <scope>NUCLEOTIDE SEQUENCE</scope>
    <source>
        <strain evidence="3">JCM 18487</strain>
    </source>
</reference>
<dbReference type="Gene3D" id="2.60.40.1180">
    <property type="entry name" value="Golgi alpha-mannosidase II"/>
    <property type="match status" value="1"/>
</dbReference>
<sequence length="708" mass="76074">MRSPRPASLAATIALTTLCTAAPAVTAQAGRADLTGQTGTRVAVITVNAAAPVATVPNTAFGINTAVWDGHLMDPIVPARIQKTGATVLRYPGGSTSDVYHWQTNQVENGWAWPQDKFDNFMKVVRAVKGQAILTVNAGTGTAEEAAAWVKYANVTRRYGVKFWEIGNELYGNWEAGNFAGKPADYAKRAVTFIRAMKAVDPSIRIGVDLVAPGTGDDAWNASVLSAMKDLGTLPDFGIVHWYPQQPGGESDPGLLQSTNQIATMMDTLKQQLQPYGHIPVFVTETNSVSYNPGKQSTSLVNALFLADDLLDWIQAGAVNVDWWDLHNGPVTPPDANVSSSLYGNTRFGDYGLLANGESKGNITEPPANTPFPAYYGFQMVAPFAVAGAKLVGAGSSTETLAAHAAQLPNGDLVVMIINRDPAQTYHVQLQIEGASVKARATKLWYGMHTNAPVQQPVANVQQGLDVPPYSITDLVLHTQPTTVPGKVQLADRTEVRYPSIRPGYTQQMLTTLSCRQGQVRNATVALELYDASGRMAAQKTVRGVSLQAGQTTQPLSLTWKVPDIQGTYTVQAFVFGQDGTMWYRNAHAGKFTVTKPDPPVVTAKVSLSAATVKVGTPVTITTRYTETAPTGYLTNGLLVQYVFTGDGKFVAQSAPSANLAPGQTITETWTWTPEQPGIYKFPQGVFTSNWKLLQWIDQAAPTLTVTE</sequence>
<dbReference type="RefSeq" id="WP_188882820.1">
    <property type="nucleotide sequence ID" value="NZ_BMOY01000034.1"/>
</dbReference>
<dbReference type="PANTHER" id="PTHR43576">
    <property type="entry name" value="ALPHA-L-ARABINOFURANOSIDASE C-RELATED"/>
    <property type="match status" value="1"/>
</dbReference>
<dbReference type="Gene3D" id="3.20.20.80">
    <property type="entry name" value="Glycosidases"/>
    <property type="match status" value="1"/>
</dbReference>
<comment type="pathway">
    <text evidence="1">Glycan metabolism.</text>
</comment>
<gene>
    <name evidence="3" type="ORF">GCM10010885_20000</name>
</gene>
<dbReference type="PANTHER" id="PTHR43576:SF3">
    <property type="entry name" value="ALPHA-L-ARABINOFURANOSIDASE C"/>
    <property type="match status" value="1"/>
</dbReference>
<reference evidence="3" key="1">
    <citation type="journal article" date="2014" name="Int. J. Syst. Evol. Microbiol.">
        <title>Complete genome sequence of Corynebacterium casei LMG S-19264T (=DSM 44701T), isolated from a smear-ripened cheese.</title>
        <authorList>
            <consortium name="US DOE Joint Genome Institute (JGI-PGF)"/>
            <person name="Walter F."/>
            <person name="Albersmeier A."/>
            <person name="Kalinowski J."/>
            <person name="Ruckert C."/>
        </authorList>
    </citation>
    <scope>NUCLEOTIDE SEQUENCE</scope>
    <source>
        <strain evidence="3">JCM 18487</strain>
    </source>
</reference>
<dbReference type="SUPFAM" id="SSF51445">
    <property type="entry name" value="(Trans)glycosidases"/>
    <property type="match status" value="1"/>
</dbReference>
<keyword evidence="2" id="KW-0732">Signal</keyword>
<dbReference type="GO" id="GO:0000272">
    <property type="term" value="P:polysaccharide catabolic process"/>
    <property type="evidence" value="ECO:0007669"/>
    <property type="project" value="TreeGrafter"/>
</dbReference>
<comment type="caution">
    <text evidence="3">The sequence shown here is derived from an EMBL/GenBank/DDBJ whole genome shotgun (WGS) entry which is preliminary data.</text>
</comment>
<dbReference type="InterPro" id="IPR013783">
    <property type="entry name" value="Ig-like_fold"/>
</dbReference>
<evidence type="ECO:0000313" key="4">
    <source>
        <dbReference type="Proteomes" id="UP000637695"/>
    </source>
</evidence>
<evidence type="ECO:0000256" key="2">
    <source>
        <dbReference type="SAM" id="SignalP"/>
    </source>
</evidence>
<dbReference type="InterPro" id="IPR017853">
    <property type="entry name" value="GH"/>
</dbReference>